<keyword evidence="8" id="KW-1185">Reference proteome</keyword>
<dbReference type="GO" id="GO:0005886">
    <property type="term" value="C:plasma membrane"/>
    <property type="evidence" value="ECO:0007669"/>
    <property type="project" value="UniProtKB-SubCell"/>
</dbReference>
<dbReference type="PATRIC" id="fig|649747.3.peg.2206"/>
<dbReference type="InterPro" id="IPR002797">
    <property type="entry name" value="Polysacc_synth"/>
</dbReference>
<accession>U1YFB8</accession>
<evidence type="ECO:0000313" key="8">
    <source>
        <dbReference type="Proteomes" id="UP000016511"/>
    </source>
</evidence>
<dbReference type="PIRSF" id="PIRSF038958">
    <property type="entry name" value="PG_synth_SpoVB"/>
    <property type="match status" value="1"/>
</dbReference>
<feature type="transmembrane region" description="Helical" evidence="6">
    <location>
        <begin position="21"/>
        <end position="45"/>
    </location>
</feature>
<comment type="caution">
    <text evidence="7">The sequence shown here is derived from an EMBL/GenBank/DDBJ whole genome shotgun (WGS) entry which is preliminary data.</text>
</comment>
<keyword evidence="4 6" id="KW-1133">Transmembrane helix</keyword>
<keyword evidence="5 6" id="KW-0472">Membrane</keyword>
<feature type="transmembrane region" description="Helical" evidence="6">
    <location>
        <begin position="57"/>
        <end position="78"/>
    </location>
</feature>
<reference evidence="7 8" key="1">
    <citation type="submission" date="2013-08" db="EMBL/GenBank/DDBJ databases">
        <authorList>
            <person name="Weinstock G."/>
            <person name="Sodergren E."/>
            <person name="Wylie T."/>
            <person name="Fulton L."/>
            <person name="Fulton R."/>
            <person name="Fronick C."/>
            <person name="O'Laughlin M."/>
            <person name="Godfrey J."/>
            <person name="Miner T."/>
            <person name="Herter B."/>
            <person name="Appelbaum E."/>
            <person name="Cordes M."/>
            <person name="Lek S."/>
            <person name="Wollam A."/>
            <person name="Pepin K.H."/>
            <person name="Palsikar V.B."/>
            <person name="Mitreva M."/>
            <person name="Wilson R.K."/>
        </authorList>
    </citation>
    <scope>NUCLEOTIDE SEQUENCE [LARGE SCALE GENOMIC DNA]</scope>
    <source>
        <strain evidence="7 8">ATCC 12856</strain>
    </source>
</reference>
<keyword evidence="2" id="KW-1003">Cell membrane</keyword>
<sequence>MHMLSTNAWEKRGHIMTKQTFMKGTLILILAGLIVKILGFINRVMLARIIGAEGLGLYQMAVPTFILIISLATFGLNVSVSKLVAEADARGEHAQVRSILRISLVIVSVLSILFTTVMLLSAPIISRYFLTDERAFYPLLAITPIVPIIAVSSVLRGYFQGKQNMTPTASSQLVEQVIRMFTVIILASWLMPRGVEYAAAGAMIGVVIGEAFGMLSLLFQFRRQKLPKLFRQHSMSGLLKHNRETFRNLLDISIPVTTSRIISSLTFFVEPIIVAQSLLLAGMSAGAATSFYGQLAGMAMPLLIFPTFITYSLSVSLVPAVAEAAAQKNDKLIYRRIYQSIRLALVIGAPCAVLLYVFAEPLSTLLYNDEAVGHFLKLMAPYSLFLYFQSPLQAALQGLDRAGVAMRNTIIGALLKTAAIFLLASRPELGVDGVVLSVNISILSVTLLHFFSVSKITGFTIEIKEMIKVLISVALSGYTALHMTRYWSHLMELPQAMVLGICLALFIYTLLLIWLRVLGKQDVQRIPWIGPTLAHFLPRR</sequence>
<feature type="transmembrane region" description="Helical" evidence="6">
    <location>
        <begin position="136"/>
        <end position="159"/>
    </location>
</feature>
<dbReference type="NCBIfam" id="TIGR02900">
    <property type="entry name" value="spore_V_B"/>
    <property type="match status" value="1"/>
</dbReference>
<evidence type="ECO:0000256" key="6">
    <source>
        <dbReference type="SAM" id="Phobius"/>
    </source>
</evidence>
<feature type="transmembrane region" description="Helical" evidence="6">
    <location>
        <begin position="496"/>
        <end position="515"/>
    </location>
</feature>
<feature type="transmembrane region" description="Helical" evidence="6">
    <location>
        <begin position="466"/>
        <end position="484"/>
    </location>
</feature>
<feature type="transmembrane region" description="Helical" evidence="6">
    <location>
        <begin position="171"/>
        <end position="191"/>
    </location>
</feature>
<dbReference type="CDD" id="cd13124">
    <property type="entry name" value="MATE_SpoVB_like"/>
    <property type="match status" value="1"/>
</dbReference>
<dbReference type="PANTHER" id="PTHR30250">
    <property type="entry name" value="PST FAMILY PREDICTED COLANIC ACID TRANSPORTER"/>
    <property type="match status" value="1"/>
</dbReference>
<dbReference type="eggNOG" id="COG2244">
    <property type="taxonomic scope" value="Bacteria"/>
</dbReference>
<feature type="transmembrane region" description="Helical" evidence="6">
    <location>
        <begin position="433"/>
        <end position="454"/>
    </location>
</feature>
<feature type="transmembrane region" description="Helical" evidence="6">
    <location>
        <begin position="298"/>
        <end position="322"/>
    </location>
</feature>
<name>U1YFB8_ANEAE</name>
<dbReference type="STRING" id="649747.HMPREF0083_02430"/>
<evidence type="ECO:0000256" key="1">
    <source>
        <dbReference type="ARBA" id="ARBA00004651"/>
    </source>
</evidence>
<dbReference type="InterPro" id="IPR050833">
    <property type="entry name" value="Poly_Biosynth_Transport"/>
</dbReference>
<dbReference type="InterPro" id="IPR014249">
    <property type="entry name" value="Spore_V_B"/>
</dbReference>
<keyword evidence="3 6" id="KW-0812">Transmembrane</keyword>
<evidence type="ECO:0000256" key="5">
    <source>
        <dbReference type="ARBA" id="ARBA00023136"/>
    </source>
</evidence>
<dbReference type="HOGENOM" id="CLU_022017_2_2_9"/>
<feature type="transmembrane region" description="Helical" evidence="6">
    <location>
        <begin position="343"/>
        <end position="359"/>
    </location>
</feature>
<gene>
    <name evidence="7" type="ORF">HMPREF0083_02430</name>
</gene>
<evidence type="ECO:0000313" key="7">
    <source>
        <dbReference type="EMBL" id="ERI09501.1"/>
    </source>
</evidence>
<proteinExistence type="predicted"/>
<protein>
    <submittedName>
        <fullName evidence="7">Stage V sporulation protein B</fullName>
    </submittedName>
</protein>
<feature type="transmembrane region" description="Helical" evidence="6">
    <location>
        <begin position="99"/>
        <end position="124"/>
    </location>
</feature>
<dbReference type="Proteomes" id="UP000016511">
    <property type="component" value="Unassembled WGS sequence"/>
</dbReference>
<dbReference type="EMBL" id="AWSJ01000148">
    <property type="protein sequence ID" value="ERI09501.1"/>
    <property type="molecule type" value="Genomic_DNA"/>
</dbReference>
<feature type="transmembrane region" description="Helical" evidence="6">
    <location>
        <begin position="197"/>
        <end position="221"/>
    </location>
</feature>
<feature type="transmembrane region" description="Helical" evidence="6">
    <location>
        <begin position="267"/>
        <end position="292"/>
    </location>
</feature>
<organism evidence="7 8">
    <name type="scientific">Aneurinibacillus aneurinilyticus ATCC 12856</name>
    <dbReference type="NCBI Taxonomy" id="649747"/>
    <lineage>
        <taxon>Bacteria</taxon>
        <taxon>Bacillati</taxon>
        <taxon>Bacillota</taxon>
        <taxon>Bacilli</taxon>
        <taxon>Bacillales</taxon>
        <taxon>Paenibacillaceae</taxon>
        <taxon>Aneurinibacillus group</taxon>
        <taxon>Aneurinibacillus</taxon>
    </lineage>
</organism>
<dbReference type="InterPro" id="IPR024923">
    <property type="entry name" value="PG_synth_SpoVB"/>
</dbReference>
<evidence type="ECO:0000256" key="3">
    <source>
        <dbReference type="ARBA" id="ARBA00022692"/>
    </source>
</evidence>
<dbReference type="PANTHER" id="PTHR30250:SF24">
    <property type="entry name" value="STAGE V SPORULATION PROTEIN B"/>
    <property type="match status" value="1"/>
</dbReference>
<evidence type="ECO:0000256" key="4">
    <source>
        <dbReference type="ARBA" id="ARBA00022989"/>
    </source>
</evidence>
<dbReference type="Pfam" id="PF01943">
    <property type="entry name" value="Polysacc_synt"/>
    <property type="match status" value="1"/>
</dbReference>
<comment type="subcellular location">
    <subcellularLocation>
        <location evidence="1">Cell membrane</location>
        <topology evidence="1">Multi-pass membrane protein</topology>
    </subcellularLocation>
</comment>
<evidence type="ECO:0000256" key="2">
    <source>
        <dbReference type="ARBA" id="ARBA00022475"/>
    </source>
</evidence>
<dbReference type="AlphaFoldDB" id="U1YFB8"/>